<dbReference type="STRING" id="1563157.AQS70_08955"/>
<feature type="region of interest" description="Disordered" evidence="1">
    <location>
        <begin position="33"/>
        <end position="83"/>
    </location>
</feature>
<dbReference type="EMBL" id="LLWH01000157">
    <property type="protein sequence ID" value="KQB53827.1"/>
    <property type="molecule type" value="Genomic_DNA"/>
</dbReference>
<evidence type="ECO:0000313" key="3">
    <source>
        <dbReference type="EMBL" id="KQB53827.1"/>
    </source>
</evidence>
<protein>
    <submittedName>
        <fullName evidence="3">Translation initiation factor 2</fullName>
    </submittedName>
</protein>
<sequence length="157" mass="16770">MRATYCVGLILAGVLAAFSAQGALASPSASETTTAQSTAGSTPVKSAAPTQKAPAKKPASKLKKSQSASKTKKKRVPETAIDLSLPPEMVRQLRPLGAVPMPVHKPLLPNMFAEKQPDESPFQLNGRLLSNEMGLQMRNEARQNEIEGAALDFEFKQ</sequence>
<evidence type="ECO:0000256" key="2">
    <source>
        <dbReference type="SAM" id="SignalP"/>
    </source>
</evidence>
<dbReference type="OrthoDB" id="7033497at2"/>
<feature type="compositionally biased region" description="Low complexity" evidence="1">
    <location>
        <begin position="33"/>
        <end position="53"/>
    </location>
</feature>
<dbReference type="Proteomes" id="UP000050342">
    <property type="component" value="Unassembled WGS sequence"/>
</dbReference>
<reference evidence="3 4" key="1">
    <citation type="submission" date="2015-10" db="EMBL/GenBank/DDBJ databases">
        <title>Pseudomonas helleri sp. nov. and Pseudomonas weihenstephanensis sp. nov., isolated from raw cows milk.</title>
        <authorList>
            <person name="Von Neubeck M."/>
            <person name="Huptas C."/>
            <person name="Wenning M."/>
            <person name="Scherer S."/>
        </authorList>
    </citation>
    <scope>NUCLEOTIDE SEQUENCE [LARGE SCALE GENOMIC DNA]</scope>
    <source>
        <strain evidence="3 4">BSTT44</strain>
    </source>
</reference>
<organism evidence="3 4">
    <name type="scientific">Pseudomonas endophytica</name>
    <dbReference type="NCBI Taxonomy" id="1563157"/>
    <lineage>
        <taxon>Bacteria</taxon>
        <taxon>Pseudomonadati</taxon>
        <taxon>Pseudomonadota</taxon>
        <taxon>Gammaproteobacteria</taxon>
        <taxon>Pseudomonadales</taxon>
        <taxon>Pseudomonadaceae</taxon>
        <taxon>Pseudomonas</taxon>
    </lineage>
</organism>
<feature type="chain" id="PRO_5006189222" evidence="2">
    <location>
        <begin position="26"/>
        <end position="157"/>
    </location>
</feature>
<keyword evidence="2" id="KW-0732">Signal</keyword>
<keyword evidence="4" id="KW-1185">Reference proteome</keyword>
<feature type="compositionally biased region" description="Basic residues" evidence="1">
    <location>
        <begin position="54"/>
        <end position="75"/>
    </location>
</feature>
<evidence type="ECO:0000313" key="4">
    <source>
        <dbReference type="Proteomes" id="UP000050342"/>
    </source>
</evidence>
<accession>A0A0Q1CGQ1</accession>
<dbReference type="AlphaFoldDB" id="A0A0Q1CGQ1"/>
<comment type="caution">
    <text evidence="3">The sequence shown here is derived from an EMBL/GenBank/DDBJ whole genome shotgun (WGS) entry which is preliminary data.</text>
</comment>
<name>A0A0Q1CGQ1_9PSED</name>
<feature type="signal peptide" evidence="2">
    <location>
        <begin position="1"/>
        <end position="25"/>
    </location>
</feature>
<evidence type="ECO:0000256" key="1">
    <source>
        <dbReference type="SAM" id="MobiDB-lite"/>
    </source>
</evidence>
<dbReference type="RefSeq" id="WP_055102707.1">
    <property type="nucleotide sequence ID" value="NZ_LLWH01000157.1"/>
</dbReference>
<dbReference type="GO" id="GO:0003743">
    <property type="term" value="F:translation initiation factor activity"/>
    <property type="evidence" value="ECO:0007669"/>
    <property type="project" value="UniProtKB-KW"/>
</dbReference>
<keyword evidence="3" id="KW-0396">Initiation factor</keyword>
<keyword evidence="3" id="KW-0648">Protein biosynthesis</keyword>
<proteinExistence type="predicted"/>
<gene>
    <name evidence="3" type="ORF">AQS70_08955</name>
</gene>